<reference evidence="2" key="1">
    <citation type="journal article" date="2019" name="Int. J. Syst. Evol. Microbiol.">
        <title>The Global Catalogue of Microorganisms (GCM) 10K type strain sequencing project: providing services to taxonomists for standard genome sequencing and annotation.</title>
        <authorList>
            <consortium name="The Broad Institute Genomics Platform"/>
            <consortium name="The Broad Institute Genome Sequencing Center for Infectious Disease"/>
            <person name="Wu L."/>
            <person name="Ma J."/>
        </authorList>
    </citation>
    <scope>NUCLEOTIDE SEQUENCE [LARGE SCALE GENOMIC DNA]</scope>
    <source>
        <strain evidence="2">KCTC 42255</strain>
    </source>
</reference>
<evidence type="ECO:0000313" key="2">
    <source>
        <dbReference type="Proteomes" id="UP001597357"/>
    </source>
</evidence>
<gene>
    <name evidence="1" type="ORF">ACFSQ0_02695</name>
</gene>
<dbReference type="Gene3D" id="3.40.50.1110">
    <property type="entry name" value="SGNH hydrolase"/>
    <property type="match status" value="1"/>
</dbReference>
<sequence length="521" mass="54207">MKNYIKFVAIAALGLVACEPEFDKSVEDGDFYSSGEANFAKYVAVGNSLTAGYADGALYRQGQKNSFPNLLAQQLEFVGGGDFNQPLTNDNLGGITLNGQTIASNRLTLSLVNGNPSPTPIEGQPTTEITNTLTGPFNNMGVPGAKSFHLLANGYGNLAGVSAGQANPYFVRFRSSENASVIEDAVAQNPTFFSLWIGNNDVLSYATSGGVGENQLGNLDPTTYGSNDITDPNVFASVYAQEVEALMASASAGVLLNIPNVTDTPFFTTVPFAPLTPALLGDQLPVLNATFAQLNQAFAFLGVPERAIQFNSDGPSGVLVHDESIPNISTQLAQVLQAGGLDAATANLYAQQFGQVRQSNENDLLVLTSSAVIGSLNESHLSVLMGLGLPREAAAQLAVNGVTYPLQDQYVLIPTEQEDIANATAAFNATIAGIASSKGLALVDVNAILNEVADGGVSFDGGLITSTFATGGAFSLDGVHLTPRGNAFIANQIILSLKETYGSDIPMLNVGDYSGGPAIGE</sequence>
<dbReference type="EMBL" id="JBHULZ010000014">
    <property type="protein sequence ID" value="MFD2696887.1"/>
    <property type="molecule type" value="Genomic_DNA"/>
</dbReference>
<organism evidence="1 2">
    <name type="scientific">Mesonia sediminis</name>
    <dbReference type="NCBI Taxonomy" id="1703946"/>
    <lineage>
        <taxon>Bacteria</taxon>
        <taxon>Pseudomonadati</taxon>
        <taxon>Bacteroidota</taxon>
        <taxon>Flavobacteriia</taxon>
        <taxon>Flavobacteriales</taxon>
        <taxon>Flavobacteriaceae</taxon>
        <taxon>Mesonia</taxon>
    </lineage>
</organism>
<accession>A0ABW5SCI0</accession>
<dbReference type="Proteomes" id="UP001597357">
    <property type="component" value="Unassembled WGS sequence"/>
</dbReference>
<dbReference type="InterPro" id="IPR036514">
    <property type="entry name" value="SGNH_hydro_sf"/>
</dbReference>
<keyword evidence="2" id="KW-1185">Reference proteome</keyword>
<proteinExistence type="predicted"/>
<dbReference type="PROSITE" id="PS51257">
    <property type="entry name" value="PROKAR_LIPOPROTEIN"/>
    <property type="match status" value="1"/>
</dbReference>
<dbReference type="RefSeq" id="WP_379043756.1">
    <property type="nucleotide sequence ID" value="NZ_JBHULZ010000014.1"/>
</dbReference>
<protein>
    <submittedName>
        <fullName evidence="1">G-D-S-L family lipolytic protein</fullName>
    </submittedName>
</protein>
<dbReference type="SUPFAM" id="SSF52266">
    <property type="entry name" value="SGNH hydrolase"/>
    <property type="match status" value="2"/>
</dbReference>
<comment type="caution">
    <text evidence="1">The sequence shown here is derived from an EMBL/GenBank/DDBJ whole genome shotgun (WGS) entry which is preliminary data.</text>
</comment>
<evidence type="ECO:0000313" key="1">
    <source>
        <dbReference type="EMBL" id="MFD2696887.1"/>
    </source>
</evidence>
<name>A0ABW5SCI0_9FLAO</name>